<dbReference type="Gene3D" id="1.10.10.10">
    <property type="entry name" value="Winged helix-like DNA-binding domain superfamily/Winged helix DNA-binding domain"/>
    <property type="match status" value="1"/>
</dbReference>
<keyword evidence="2" id="KW-0805">Transcription regulation</keyword>
<dbReference type="PROSITE" id="PS50931">
    <property type="entry name" value="HTH_LYSR"/>
    <property type="match status" value="1"/>
</dbReference>
<organism evidence="6 7">
    <name type="scientific">Novosphingobium mangrovi</name>
    <name type="common">ex Huang et al. 2023</name>
    <dbReference type="NCBI Taxonomy" id="2976432"/>
    <lineage>
        <taxon>Bacteria</taxon>
        <taxon>Pseudomonadati</taxon>
        <taxon>Pseudomonadota</taxon>
        <taxon>Alphaproteobacteria</taxon>
        <taxon>Sphingomonadales</taxon>
        <taxon>Sphingomonadaceae</taxon>
        <taxon>Novosphingobium</taxon>
    </lineage>
</organism>
<comment type="similarity">
    <text evidence="1">Belongs to the LysR transcriptional regulatory family.</text>
</comment>
<dbReference type="Gene3D" id="3.40.190.290">
    <property type="match status" value="1"/>
</dbReference>
<keyword evidence="7" id="KW-1185">Reference proteome</keyword>
<proteinExistence type="inferred from homology"/>
<gene>
    <name evidence="6" type="ORF">NZK81_09960</name>
</gene>
<evidence type="ECO:0000313" key="6">
    <source>
        <dbReference type="EMBL" id="MCT2399875.1"/>
    </source>
</evidence>
<evidence type="ECO:0000256" key="2">
    <source>
        <dbReference type="ARBA" id="ARBA00023015"/>
    </source>
</evidence>
<dbReference type="InterPro" id="IPR000847">
    <property type="entry name" value="LysR_HTH_N"/>
</dbReference>
<dbReference type="RefSeq" id="WP_260045972.1">
    <property type="nucleotide sequence ID" value="NZ_JANZXA010000005.1"/>
</dbReference>
<evidence type="ECO:0000313" key="7">
    <source>
        <dbReference type="Proteomes" id="UP001165583"/>
    </source>
</evidence>
<keyword evidence="4" id="KW-0804">Transcription</keyword>
<dbReference type="PANTHER" id="PTHR30126">
    <property type="entry name" value="HTH-TYPE TRANSCRIPTIONAL REGULATOR"/>
    <property type="match status" value="1"/>
</dbReference>
<dbReference type="Proteomes" id="UP001165583">
    <property type="component" value="Unassembled WGS sequence"/>
</dbReference>
<accession>A0ABT2I4Z0</accession>
<protein>
    <submittedName>
        <fullName evidence="6">LysR family transcriptional regulator</fullName>
    </submittedName>
</protein>
<dbReference type="PRINTS" id="PR00039">
    <property type="entry name" value="HTHLYSR"/>
</dbReference>
<dbReference type="EMBL" id="JANZXA010000005">
    <property type="protein sequence ID" value="MCT2399875.1"/>
    <property type="molecule type" value="Genomic_DNA"/>
</dbReference>
<evidence type="ECO:0000259" key="5">
    <source>
        <dbReference type="PROSITE" id="PS50931"/>
    </source>
</evidence>
<dbReference type="CDD" id="cd05466">
    <property type="entry name" value="PBP2_LTTR_substrate"/>
    <property type="match status" value="1"/>
</dbReference>
<dbReference type="InterPro" id="IPR005119">
    <property type="entry name" value="LysR_subst-bd"/>
</dbReference>
<reference evidence="6" key="1">
    <citation type="submission" date="2022-09" db="EMBL/GenBank/DDBJ databases">
        <title>Novosphingobium sp. Nov., a polycyclic aromatic hydrocarbon-degrading bacterium isolated form mangrove sediments in HongKong.</title>
        <authorList>
            <person name="Hu Z."/>
        </authorList>
    </citation>
    <scope>NUCLEOTIDE SEQUENCE</scope>
    <source>
        <strain evidence="6">HK4-1</strain>
    </source>
</reference>
<comment type="caution">
    <text evidence="6">The sequence shown here is derived from an EMBL/GenBank/DDBJ whole genome shotgun (WGS) entry which is preliminary data.</text>
</comment>
<dbReference type="PANTHER" id="PTHR30126:SF98">
    <property type="entry name" value="HTH-TYPE TRANSCRIPTIONAL ACTIVATOR BAUR"/>
    <property type="match status" value="1"/>
</dbReference>
<evidence type="ECO:0000256" key="4">
    <source>
        <dbReference type="ARBA" id="ARBA00023163"/>
    </source>
</evidence>
<evidence type="ECO:0000256" key="3">
    <source>
        <dbReference type="ARBA" id="ARBA00023125"/>
    </source>
</evidence>
<dbReference type="SUPFAM" id="SSF46785">
    <property type="entry name" value="Winged helix' DNA-binding domain"/>
    <property type="match status" value="1"/>
</dbReference>
<evidence type="ECO:0000256" key="1">
    <source>
        <dbReference type="ARBA" id="ARBA00009437"/>
    </source>
</evidence>
<dbReference type="Pfam" id="PF03466">
    <property type="entry name" value="LysR_substrate"/>
    <property type="match status" value="1"/>
</dbReference>
<dbReference type="SUPFAM" id="SSF53850">
    <property type="entry name" value="Periplasmic binding protein-like II"/>
    <property type="match status" value="1"/>
</dbReference>
<dbReference type="Pfam" id="PF00126">
    <property type="entry name" value="HTH_1"/>
    <property type="match status" value="1"/>
</dbReference>
<dbReference type="InterPro" id="IPR036388">
    <property type="entry name" value="WH-like_DNA-bd_sf"/>
</dbReference>
<feature type="domain" description="HTH lysR-type" evidence="5">
    <location>
        <begin position="1"/>
        <end position="60"/>
    </location>
</feature>
<name>A0ABT2I4Z0_9SPHN</name>
<sequence>MDISLGKLRQLVTIARCGSFSRAAAELNISQPALSRSVHMIEARYGFPIFNRLGHGVEPTSAGAQVIALAEPLVQGLHVFDSNLKLMGSGRAGQLAIGVTPLLASQLLARFAGAFFDRGSAVQLRAMIRPGEQLLSALRNDEIELFFYPEPHLPAPEEIEIERLGAVDPVCVVRSGHPLAGRRDIAMAELIEFPLASSVEAPGGSTVPSRSHLICDNYHVLRDAVLLSDLVCICSRDFVAAMLAEGALCEISVSGLSLPPTGIYMAKLKGRMISPLALAAKRRMRAYLDGE</sequence>
<dbReference type="InterPro" id="IPR036390">
    <property type="entry name" value="WH_DNA-bd_sf"/>
</dbReference>
<keyword evidence="3" id="KW-0238">DNA-binding</keyword>